<reference evidence="2" key="1">
    <citation type="journal article" date="2023" name="Hortic. Res.">
        <title>A chromosome-level phased genome enabling allele-level studies in sweet orange: a case study on citrus Huanglongbing tolerance.</title>
        <authorList>
            <person name="Wu B."/>
            <person name="Yu Q."/>
            <person name="Deng Z."/>
            <person name="Duan Y."/>
            <person name="Luo F."/>
            <person name="Gmitter F. Jr."/>
        </authorList>
    </citation>
    <scope>NUCLEOTIDE SEQUENCE [LARGE SCALE GENOMIC DNA]</scope>
    <source>
        <strain evidence="2">cv. Valencia</strain>
    </source>
</reference>
<accession>A0ACB8MUH5</accession>
<organism evidence="1 2">
    <name type="scientific">Citrus sinensis</name>
    <name type="common">Sweet orange</name>
    <name type="synonym">Citrus aurantium var. sinensis</name>
    <dbReference type="NCBI Taxonomy" id="2711"/>
    <lineage>
        <taxon>Eukaryota</taxon>
        <taxon>Viridiplantae</taxon>
        <taxon>Streptophyta</taxon>
        <taxon>Embryophyta</taxon>
        <taxon>Tracheophyta</taxon>
        <taxon>Spermatophyta</taxon>
        <taxon>Magnoliopsida</taxon>
        <taxon>eudicotyledons</taxon>
        <taxon>Gunneridae</taxon>
        <taxon>Pentapetalae</taxon>
        <taxon>rosids</taxon>
        <taxon>malvids</taxon>
        <taxon>Sapindales</taxon>
        <taxon>Rutaceae</taxon>
        <taxon>Aurantioideae</taxon>
        <taxon>Citrus</taxon>
    </lineage>
</organism>
<dbReference type="Proteomes" id="UP000829398">
    <property type="component" value="Chromosome 2"/>
</dbReference>
<gene>
    <name evidence="1" type="ORF">KPL71_002909</name>
</gene>
<protein>
    <submittedName>
        <fullName evidence="1">Bifunctional inhibitor/lipid-transfer protein/seed storage 2S albumin superfamily protein</fullName>
    </submittedName>
</protein>
<evidence type="ECO:0000313" key="2">
    <source>
        <dbReference type="Proteomes" id="UP000829398"/>
    </source>
</evidence>
<dbReference type="EMBL" id="CM039171">
    <property type="protein sequence ID" value="KAH9789231.1"/>
    <property type="molecule type" value="Genomic_DNA"/>
</dbReference>
<name>A0ACB8MUH5_CITSI</name>
<evidence type="ECO:0000313" key="1">
    <source>
        <dbReference type="EMBL" id="KAH9789231.1"/>
    </source>
</evidence>
<proteinExistence type="predicted"/>
<keyword evidence="2" id="KW-1185">Reference proteome</keyword>
<sequence length="192" mass="20098">MVPFSCILVLMLLGLASSNIDQDKAECADKVVALATCLPYVGGDAKTPTVDCCGGLKQLLDKSKKCLCLLIKDKDDPSLGLKINSTLAANLPTACHSPANVSECINLLHLPPNSPDAKVFQGFSNLTQGHGGTPATAVGSNSKNGSPSADQKSDGGKASSPGDRLEAAALTETVFKTSRWLTVFNKPFDFQF</sequence>
<comment type="caution">
    <text evidence="1">The sequence shown here is derived from an EMBL/GenBank/DDBJ whole genome shotgun (WGS) entry which is preliminary data.</text>
</comment>